<accession>A0A9P7GT72</accession>
<comment type="caution">
    <text evidence="2">The sequence shown here is derived from an EMBL/GenBank/DDBJ whole genome shotgun (WGS) entry which is preliminary data.</text>
</comment>
<evidence type="ECO:0000313" key="2">
    <source>
        <dbReference type="EMBL" id="KAG5652512.1"/>
    </source>
</evidence>
<name>A0A9P7GT72_9AGAR</name>
<evidence type="ECO:0000256" key="1">
    <source>
        <dbReference type="SAM" id="Coils"/>
    </source>
</evidence>
<keyword evidence="1" id="KW-0175">Coiled coil</keyword>
<dbReference type="AlphaFoldDB" id="A0A9P7GT72"/>
<gene>
    <name evidence="2" type="ORF">H0H81_004784</name>
</gene>
<reference evidence="2" key="2">
    <citation type="submission" date="2021-10" db="EMBL/GenBank/DDBJ databases">
        <title>Phylogenomics reveals ancestral predisposition of the termite-cultivated fungus Termitomyces towards a domesticated lifestyle.</title>
        <authorList>
            <person name="Auxier B."/>
            <person name="Grum-Grzhimaylo A."/>
            <person name="Cardenas M.E."/>
            <person name="Lodge J.D."/>
            <person name="Laessoe T."/>
            <person name="Pedersen O."/>
            <person name="Smith M.E."/>
            <person name="Kuyper T.W."/>
            <person name="Franco-Molano E.A."/>
            <person name="Baroni T.J."/>
            <person name="Aanen D.K."/>
        </authorList>
    </citation>
    <scope>NUCLEOTIDE SEQUENCE</scope>
    <source>
        <strain evidence="2">D49</strain>
    </source>
</reference>
<dbReference type="Proteomes" id="UP000717328">
    <property type="component" value="Unassembled WGS sequence"/>
</dbReference>
<proteinExistence type="predicted"/>
<protein>
    <submittedName>
        <fullName evidence="2">Uncharacterized protein</fullName>
    </submittedName>
</protein>
<sequence>MTFESKMNYLMEELYLEKSKSKLLQEQVDRLEREVQRRQIASAEHIKEHEAMANEIRAVVKKALDLENLCIGKCNGELEKGSPRGSRCVLAKMERAWKTRDDEIIADMKTHIEELKVDKERYWSILESQL</sequence>
<evidence type="ECO:0000313" key="3">
    <source>
        <dbReference type="Proteomes" id="UP000717328"/>
    </source>
</evidence>
<feature type="coiled-coil region" evidence="1">
    <location>
        <begin position="14"/>
        <end position="41"/>
    </location>
</feature>
<reference evidence="2" key="1">
    <citation type="submission" date="2021-02" db="EMBL/GenBank/DDBJ databases">
        <authorList>
            <person name="Nieuwenhuis M."/>
            <person name="Van De Peppel L.J.J."/>
        </authorList>
    </citation>
    <scope>NUCLEOTIDE SEQUENCE</scope>
    <source>
        <strain evidence="2">D49</strain>
    </source>
</reference>
<organism evidence="2 3">
    <name type="scientific">Sphagnurus paluster</name>
    <dbReference type="NCBI Taxonomy" id="117069"/>
    <lineage>
        <taxon>Eukaryota</taxon>
        <taxon>Fungi</taxon>
        <taxon>Dikarya</taxon>
        <taxon>Basidiomycota</taxon>
        <taxon>Agaricomycotina</taxon>
        <taxon>Agaricomycetes</taxon>
        <taxon>Agaricomycetidae</taxon>
        <taxon>Agaricales</taxon>
        <taxon>Tricholomatineae</taxon>
        <taxon>Lyophyllaceae</taxon>
        <taxon>Sphagnurus</taxon>
    </lineage>
</organism>
<dbReference type="EMBL" id="JABCKI010000121">
    <property type="protein sequence ID" value="KAG5652512.1"/>
    <property type="molecule type" value="Genomic_DNA"/>
</dbReference>
<keyword evidence="3" id="KW-1185">Reference proteome</keyword>